<dbReference type="Pfam" id="PF09588">
    <property type="entry name" value="YqaJ"/>
    <property type="match status" value="1"/>
</dbReference>
<dbReference type="InterPro" id="IPR011604">
    <property type="entry name" value="PDDEXK-like_dom_sf"/>
</dbReference>
<dbReference type="GO" id="GO:0006281">
    <property type="term" value="P:DNA repair"/>
    <property type="evidence" value="ECO:0007669"/>
    <property type="project" value="UniProtKB-ARBA"/>
</dbReference>
<dbReference type="AlphaFoldDB" id="A0A6J8BWQ6"/>
<dbReference type="OrthoDB" id="10005682at2759"/>
<evidence type="ECO:0000313" key="2">
    <source>
        <dbReference type="EMBL" id="CAC5387149.1"/>
    </source>
</evidence>
<accession>A0A6J8BWQ6</accession>
<proteinExistence type="predicted"/>
<dbReference type="EMBL" id="CACVKT020003976">
    <property type="protein sequence ID" value="CAC5387149.1"/>
    <property type="molecule type" value="Genomic_DNA"/>
</dbReference>
<organism evidence="2 3">
    <name type="scientific">Mytilus coruscus</name>
    <name type="common">Sea mussel</name>
    <dbReference type="NCBI Taxonomy" id="42192"/>
    <lineage>
        <taxon>Eukaryota</taxon>
        <taxon>Metazoa</taxon>
        <taxon>Spiralia</taxon>
        <taxon>Lophotrochozoa</taxon>
        <taxon>Mollusca</taxon>
        <taxon>Bivalvia</taxon>
        <taxon>Autobranchia</taxon>
        <taxon>Pteriomorphia</taxon>
        <taxon>Mytilida</taxon>
        <taxon>Mytiloidea</taxon>
        <taxon>Mytilidae</taxon>
        <taxon>Mytilinae</taxon>
        <taxon>Mytilus</taxon>
    </lineage>
</organism>
<dbReference type="InterPro" id="IPR011335">
    <property type="entry name" value="Restrct_endonuc-II-like"/>
</dbReference>
<gene>
    <name evidence="2" type="ORF">MCOR_22516</name>
</gene>
<reference evidence="2 3" key="1">
    <citation type="submission" date="2020-06" db="EMBL/GenBank/DDBJ databases">
        <authorList>
            <person name="Li R."/>
            <person name="Bekaert M."/>
        </authorList>
    </citation>
    <scope>NUCLEOTIDE SEQUENCE [LARGE SCALE GENOMIC DNA]</scope>
    <source>
        <strain evidence="3">wild</strain>
    </source>
</reference>
<evidence type="ECO:0000259" key="1">
    <source>
        <dbReference type="Pfam" id="PF09588"/>
    </source>
</evidence>
<evidence type="ECO:0000313" key="3">
    <source>
        <dbReference type="Proteomes" id="UP000507470"/>
    </source>
</evidence>
<keyword evidence="3" id="KW-1185">Reference proteome</keyword>
<sequence length="188" mass="21316">MNEIVKNKITKTTPLVAKVLGKTSNIDHVPAIKYGRAHENTARNLFLVVESPKHRNFKVDHCGLFVKADRPYIAASPDGIVSCLCYTKQVLEIKCPFSLANKSVVDGWKNLDYLQMNESTQRLEVNQSHSYYTQMQAQMAVTGLKMGHFFVWSPKGSFQTKVQFDPIYWVTGTTYNIFQSLCCAILVM</sequence>
<feature type="domain" description="YqaJ viral recombinase" evidence="1">
    <location>
        <begin position="23"/>
        <end position="144"/>
    </location>
</feature>
<dbReference type="CDD" id="cd22343">
    <property type="entry name" value="PDDEXK_lambda_exonuclease-like"/>
    <property type="match status" value="1"/>
</dbReference>
<dbReference type="InterPro" id="IPR051703">
    <property type="entry name" value="NF-kappa-B_Signaling_Reg"/>
</dbReference>
<dbReference type="SUPFAM" id="SSF52980">
    <property type="entry name" value="Restriction endonuclease-like"/>
    <property type="match status" value="1"/>
</dbReference>
<dbReference type="InterPro" id="IPR019080">
    <property type="entry name" value="YqaJ_viral_recombinase"/>
</dbReference>
<protein>
    <recommendedName>
        <fullName evidence="1">YqaJ viral recombinase domain-containing protein</fullName>
    </recommendedName>
</protein>
<dbReference type="Proteomes" id="UP000507470">
    <property type="component" value="Unassembled WGS sequence"/>
</dbReference>
<dbReference type="Gene3D" id="3.90.320.10">
    <property type="match status" value="1"/>
</dbReference>
<dbReference type="PANTHER" id="PTHR46609:SF8">
    <property type="entry name" value="YQAJ VIRAL RECOMBINASE DOMAIN-CONTAINING PROTEIN"/>
    <property type="match status" value="1"/>
</dbReference>
<name>A0A6J8BWQ6_MYTCO</name>
<dbReference type="PANTHER" id="PTHR46609">
    <property type="entry name" value="EXONUCLEASE, PHAGE-TYPE/RECB, C-TERMINAL DOMAIN-CONTAINING PROTEIN"/>
    <property type="match status" value="1"/>
</dbReference>